<organism evidence="2 3">
    <name type="scientific">Leersia perrieri</name>
    <dbReference type="NCBI Taxonomy" id="77586"/>
    <lineage>
        <taxon>Eukaryota</taxon>
        <taxon>Viridiplantae</taxon>
        <taxon>Streptophyta</taxon>
        <taxon>Embryophyta</taxon>
        <taxon>Tracheophyta</taxon>
        <taxon>Spermatophyta</taxon>
        <taxon>Magnoliopsida</taxon>
        <taxon>Liliopsida</taxon>
        <taxon>Poales</taxon>
        <taxon>Poaceae</taxon>
        <taxon>BOP clade</taxon>
        <taxon>Oryzoideae</taxon>
        <taxon>Oryzeae</taxon>
        <taxon>Oryzinae</taxon>
        <taxon>Leersia</taxon>
    </lineage>
</organism>
<dbReference type="Proteomes" id="UP000032180">
    <property type="component" value="Chromosome 9"/>
</dbReference>
<reference evidence="2 3" key="1">
    <citation type="submission" date="2012-08" db="EMBL/GenBank/DDBJ databases">
        <title>Oryza genome evolution.</title>
        <authorList>
            <person name="Wing R.A."/>
        </authorList>
    </citation>
    <scope>NUCLEOTIDE SEQUENCE</scope>
</reference>
<protein>
    <submittedName>
        <fullName evidence="2">Uncharacterized protein</fullName>
    </submittedName>
</protein>
<reference evidence="2" key="3">
    <citation type="submission" date="2015-04" db="UniProtKB">
        <authorList>
            <consortium name="EnsemblPlants"/>
        </authorList>
    </citation>
    <scope>IDENTIFICATION</scope>
</reference>
<evidence type="ECO:0000313" key="3">
    <source>
        <dbReference type="Proteomes" id="UP000032180"/>
    </source>
</evidence>
<dbReference type="EnsemblPlants" id="LPERR09G01060.1">
    <property type="protein sequence ID" value="LPERR09G01060.1"/>
    <property type="gene ID" value="LPERR09G01060"/>
</dbReference>
<dbReference type="HOGENOM" id="CLU_1724940_0_0_1"/>
<evidence type="ECO:0000313" key="2">
    <source>
        <dbReference type="EnsemblPlants" id="LPERR09G01060.1"/>
    </source>
</evidence>
<feature type="region of interest" description="Disordered" evidence="1">
    <location>
        <begin position="1"/>
        <end position="36"/>
    </location>
</feature>
<accession>A0A0D9XBH1</accession>
<dbReference type="AlphaFoldDB" id="A0A0D9XBH1"/>
<proteinExistence type="predicted"/>
<name>A0A0D9XBH1_9ORYZ</name>
<keyword evidence="3" id="KW-1185">Reference proteome</keyword>
<dbReference type="Gramene" id="LPERR09G01060.1">
    <property type="protein sequence ID" value="LPERR09G01060.1"/>
    <property type="gene ID" value="LPERR09G01060"/>
</dbReference>
<reference evidence="3" key="2">
    <citation type="submission" date="2013-12" db="EMBL/GenBank/DDBJ databases">
        <authorList>
            <person name="Yu Y."/>
            <person name="Lee S."/>
            <person name="de Baynast K."/>
            <person name="Wissotski M."/>
            <person name="Liu L."/>
            <person name="Talag J."/>
            <person name="Goicoechea J."/>
            <person name="Angelova A."/>
            <person name="Jetty R."/>
            <person name="Kudrna D."/>
            <person name="Golser W."/>
            <person name="Rivera L."/>
            <person name="Zhang J."/>
            <person name="Wing R."/>
        </authorList>
    </citation>
    <scope>NUCLEOTIDE SEQUENCE</scope>
</reference>
<feature type="compositionally biased region" description="Basic and acidic residues" evidence="1">
    <location>
        <begin position="1"/>
        <end position="10"/>
    </location>
</feature>
<evidence type="ECO:0000256" key="1">
    <source>
        <dbReference type="SAM" id="MobiDB-lite"/>
    </source>
</evidence>
<sequence length="152" mass="16728">MGHNRQDEGKAAASSQIHPTTTATATTKRCGMNDNGEDGRTQDPFLVQMRCCFLSLVVTGRSWAGDGCKESTDDGCDVAGVATEHRRTRVDLFLAVLTMQGRLPPEPIPPSSRARWPLHHWHAASPIPIRRMLNLASWVWIADAGHGCQQDR</sequence>